<dbReference type="SMART" id="SM00174">
    <property type="entry name" value="RHO"/>
    <property type="match status" value="1"/>
</dbReference>
<dbReference type="PANTHER" id="PTHR47978">
    <property type="match status" value="1"/>
</dbReference>
<evidence type="ECO:0000256" key="5">
    <source>
        <dbReference type="PROSITE-ProRule" id="PRU00175"/>
    </source>
</evidence>
<dbReference type="PROSITE" id="PS50089">
    <property type="entry name" value="ZF_RING_2"/>
    <property type="match status" value="1"/>
</dbReference>
<evidence type="ECO:0000313" key="7">
    <source>
        <dbReference type="EMBL" id="CAL8128897.1"/>
    </source>
</evidence>
<reference evidence="7 8" key="1">
    <citation type="submission" date="2024-08" db="EMBL/GenBank/DDBJ databases">
        <authorList>
            <person name="Cucini C."/>
            <person name="Frati F."/>
        </authorList>
    </citation>
    <scope>NUCLEOTIDE SEQUENCE [LARGE SCALE GENOMIC DNA]</scope>
</reference>
<keyword evidence="8" id="KW-1185">Reference proteome</keyword>
<dbReference type="SMART" id="SM00175">
    <property type="entry name" value="RAB"/>
    <property type="match status" value="1"/>
</dbReference>
<keyword evidence="4" id="KW-0862">Zinc</keyword>
<dbReference type="Pfam" id="PF00071">
    <property type="entry name" value="Ras"/>
    <property type="match status" value="1"/>
</dbReference>
<dbReference type="Proteomes" id="UP001642540">
    <property type="component" value="Unassembled WGS sequence"/>
</dbReference>
<dbReference type="InterPro" id="IPR027417">
    <property type="entry name" value="P-loop_NTPase"/>
</dbReference>
<organism evidence="7 8">
    <name type="scientific">Orchesella dallaii</name>
    <dbReference type="NCBI Taxonomy" id="48710"/>
    <lineage>
        <taxon>Eukaryota</taxon>
        <taxon>Metazoa</taxon>
        <taxon>Ecdysozoa</taxon>
        <taxon>Arthropoda</taxon>
        <taxon>Hexapoda</taxon>
        <taxon>Collembola</taxon>
        <taxon>Entomobryomorpha</taxon>
        <taxon>Entomobryoidea</taxon>
        <taxon>Orchesellidae</taxon>
        <taxon>Orchesellinae</taxon>
        <taxon>Orchesella</taxon>
    </lineage>
</organism>
<dbReference type="InterPro" id="IPR001806">
    <property type="entry name" value="Small_GTPase"/>
</dbReference>
<dbReference type="SMART" id="SM00173">
    <property type="entry name" value="RAS"/>
    <property type="match status" value="1"/>
</dbReference>
<protein>
    <recommendedName>
        <fullName evidence="6">RING-type domain-containing protein</fullName>
    </recommendedName>
</protein>
<name>A0ABP1RIT6_9HEXA</name>
<evidence type="ECO:0000256" key="4">
    <source>
        <dbReference type="ARBA" id="ARBA00022833"/>
    </source>
</evidence>
<dbReference type="PROSITE" id="PS51419">
    <property type="entry name" value="RAB"/>
    <property type="match status" value="1"/>
</dbReference>
<sequence length="317" mass="35424">MDSSDNICPVCLSTEQASPEDYFVTTACGHIYHQECIVHLVRREKVRCHCSAEITLNTLRRLNGELVEPATSSSTTNAAIAVVGEAIQNELQKVPLIDATFKVMGVSSQNEVQQNPIDYTFKVILLGEMGVGKTCVLCRFSENSFSERHIATVGADMRFKSVPIGNSNVQLSIWDTGGQERFHSINAGYLRGVHGIIFVYDITNQQSFNRLDYWTAFATKYGPEDCVRILIGNKCDQESDREVNMDNARKRAESESMPFFETSAKDDINCEAVFRSVAAAILQNEQILSAVVRERENILRVWGDTDSLSRKKKECCG</sequence>
<dbReference type="InterPro" id="IPR013083">
    <property type="entry name" value="Znf_RING/FYVE/PHD"/>
</dbReference>
<dbReference type="PROSITE" id="PS51421">
    <property type="entry name" value="RAS"/>
    <property type="match status" value="1"/>
</dbReference>
<proteinExistence type="inferred from homology"/>
<dbReference type="PRINTS" id="PR00449">
    <property type="entry name" value="RASTRNSFRMNG"/>
</dbReference>
<keyword evidence="3 5" id="KW-0479">Metal-binding</keyword>
<comment type="caution">
    <text evidence="7">The sequence shown here is derived from an EMBL/GenBank/DDBJ whole genome shotgun (WGS) entry which is preliminary data.</text>
</comment>
<evidence type="ECO:0000256" key="1">
    <source>
        <dbReference type="ARBA" id="ARBA00006270"/>
    </source>
</evidence>
<evidence type="ECO:0000256" key="3">
    <source>
        <dbReference type="ARBA" id="ARBA00022771"/>
    </source>
</evidence>
<keyword evidence="3 5" id="KW-0863">Zinc-finger</keyword>
<dbReference type="CDD" id="cd00154">
    <property type="entry name" value="Rab"/>
    <property type="match status" value="1"/>
</dbReference>
<gene>
    <name evidence="7" type="ORF">ODALV1_LOCUS22658</name>
</gene>
<dbReference type="SUPFAM" id="SSF57850">
    <property type="entry name" value="RING/U-box"/>
    <property type="match status" value="1"/>
</dbReference>
<dbReference type="EMBL" id="CAXLJM020000075">
    <property type="protein sequence ID" value="CAL8128897.1"/>
    <property type="molecule type" value="Genomic_DNA"/>
</dbReference>
<dbReference type="Gene3D" id="3.30.40.10">
    <property type="entry name" value="Zinc/RING finger domain, C3HC4 (zinc finger)"/>
    <property type="match status" value="1"/>
</dbReference>
<evidence type="ECO:0000256" key="2">
    <source>
        <dbReference type="ARBA" id="ARBA00022741"/>
    </source>
</evidence>
<feature type="domain" description="RING-type" evidence="6">
    <location>
        <begin position="8"/>
        <end position="48"/>
    </location>
</feature>
<dbReference type="Gene3D" id="3.40.50.300">
    <property type="entry name" value="P-loop containing nucleotide triphosphate hydrolases"/>
    <property type="match status" value="1"/>
</dbReference>
<keyword evidence="2" id="KW-0547">Nucleotide-binding</keyword>
<dbReference type="SMART" id="SM00176">
    <property type="entry name" value="RAN"/>
    <property type="match status" value="1"/>
</dbReference>
<comment type="similarity">
    <text evidence="1">Belongs to the small GTPase superfamily. Rab family.</text>
</comment>
<evidence type="ECO:0000313" key="8">
    <source>
        <dbReference type="Proteomes" id="UP001642540"/>
    </source>
</evidence>
<dbReference type="InterPro" id="IPR001841">
    <property type="entry name" value="Znf_RING"/>
</dbReference>
<dbReference type="InterPro" id="IPR005225">
    <property type="entry name" value="Small_GTP-bd"/>
</dbReference>
<accession>A0ABP1RIT6</accession>
<dbReference type="NCBIfam" id="TIGR00231">
    <property type="entry name" value="small_GTP"/>
    <property type="match status" value="1"/>
</dbReference>
<dbReference type="SUPFAM" id="SSF52540">
    <property type="entry name" value="P-loop containing nucleoside triphosphate hydrolases"/>
    <property type="match status" value="1"/>
</dbReference>
<evidence type="ECO:0000259" key="6">
    <source>
        <dbReference type="PROSITE" id="PS50089"/>
    </source>
</evidence>